<evidence type="ECO:0000256" key="3">
    <source>
        <dbReference type="ARBA" id="ARBA00022722"/>
    </source>
</evidence>
<protein>
    <submittedName>
        <fullName evidence="19">Uncharacterized protein</fullName>
    </submittedName>
</protein>
<sequence length="1680" mass="197466">MGPWFAYEAIQLYLASISKNVQEKLVIQSAQEVFSQLQNHIQESFKMVEWSETEFATHGFISKKLISLLKLLTIFRHNLNCIIFVKQRIDANLIYRWLMKLSANVPEFSFIKPGFICVISDNDIEKEELVEDQNGYNELIKTNTQFTTKNGTLLFEYDSAELLNYYISLLPDDGLTDKKLNFKMLSSPIDKNNPQGQQQFCYLFMFPFNCSLRGIIRGQYRSSKSGAKNSCSFEVCKTLYEQGELNDDLEVINEKDLIEMHAKDLNLTVKFEKVDLFTDPIKTDYCSNLSSLKHNSENTFHLYLINFVEDLNSIQDGISIGFITKCLLPFKTLKSMIYCNKDRIQFSIQLIDIHNFNETNLKLINTFHQHIVEVLLFKENLNFEQNNSFYLVPIGSNNKIDFDSIMKLIEFQSKFKNCQTYKYCTIHAEHANEKWIMENLGANSLVVPVHNNKQRLLQIQNQSKVLPSETFTVNASKEKKNAGTVDISYNDYYENKYSFPIKYSNLPLIKAYLVKPIFKKNFKYGITFRVPKDDKEPSTTKNCLFPPELLLKYPFPNNLIHKCNAIPAIMYRMEQFLIGHEFLVKNFCEFPNYQETIDFDSLLTANSYYNQTSKNIFRRKENSNVPMKIHCTIEDKFNSLINKENDVMLNENGCKINPIENEINENVNQIITALISTLSLNEDNCKKMVKFKESISKFIFKGDIKPHIKFTLDTFDYLKYPNPWYIVKAFVLEKAQDLFNLEQLETVGDAFLKMATSLHLFFRYPSYDVGKLTNLKVACISNDHLFKLGTNKRLEQFINASKLVIGENWIVPFFPMETNSNFDIQPIKLKDKNVADCVEALIGTMLIHGSARTALSFFEWIGIPYFDPNDIQYKSSKLLDPIKHCQAELEKIVNSIEISFKEDYDQIQKYFVYNIEKMVNDAYCSNQMNEIEVSIGYTFKNKYFLVQAFTHPSYRTNDDSYQNQISSYQRLEFIGDAILDYIITYAIYQHNQFYTPGEISTLRSSLVSNNFFASIMVKYNLQRFIRASNEDLKTSIDHYVELFRLQNCSQLNDNDNDNFESMKVPKAISDLFESLIGAIFLDCGFSFDLVWQIVYRMIKYELDNFLENVPVHAKAWLVKRFPTEHTFTDIESEPDNKMKIELIITESGKEEKRFNVETGYHFQDEQIKEVETYINKQWNTFWSSYANDQLNRKLYILVIMGSIIQTRLAIKASHHVFTNFDLAYFLVINDLKTPGIEDNQFEFETISYINDPRYHRYFRDLHYKELQFINKKVIIPKELKILFNNIYDTENQTYLETFYPFYVSLVLFSRIKKMEKAPHYELNKLAIVFNRAIFLVTVLPRFDEIFHFLIVECDGDLGDIWSYGQDGPIDVESFKLSLKKNERIFLLKEIVHGTLLAVLIPIIYYKFVIKVNVCQSQQMDQRYLLQRIRTLEIIIIELIGVEKPNSVICEKFAEFKLLIEKLLACDNNNQPIVDKLNRRLKNWQQQYSESIGHNRGEHQSHQSNVIDREKQRRQKIKTHYNLKPLSMDDNSFNDQLARDYTRKQLISAFNELSHIHSSSDLNGMQHLISYIGQAFDFIPPYDLDDSLQTEIFECAFKLLPNHMKQWFMIHYDPPYRLCQLFRFIRLEIEDYCSNNHFKGINGWLMDEGNIYRKPFCFQCYNYGHSSMACDKKDYIMKFFI</sequence>
<organism evidence="19 20">
    <name type="scientific">Blomia tropicalis</name>
    <name type="common">Mite</name>
    <dbReference type="NCBI Taxonomy" id="40697"/>
    <lineage>
        <taxon>Eukaryota</taxon>
        <taxon>Metazoa</taxon>
        <taxon>Ecdysozoa</taxon>
        <taxon>Arthropoda</taxon>
        <taxon>Chelicerata</taxon>
        <taxon>Arachnida</taxon>
        <taxon>Acari</taxon>
        <taxon>Acariformes</taxon>
        <taxon>Sarcoptiformes</taxon>
        <taxon>Astigmata</taxon>
        <taxon>Glycyphagoidea</taxon>
        <taxon>Echimyopodidae</taxon>
        <taxon>Blomia</taxon>
    </lineage>
</organism>
<evidence type="ECO:0000259" key="18">
    <source>
        <dbReference type="PROSITE" id="PS51327"/>
    </source>
</evidence>
<dbReference type="Pfam" id="PF00636">
    <property type="entry name" value="Ribonuclease_3"/>
    <property type="match status" value="2"/>
</dbReference>
<dbReference type="OMA" id="THIALMH"/>
<feature type="region of interest" description="Disordered" evidence="15">
    <location>
        <begin position="1491"/>
        <end position="1510"/>
    </location>
</feature>
<dbReference type="GO" id="GO:0006396">
    <property type="term" value="P:RNA processing"/>
    <property type="evidence" value="ECO:0007669"/>
    <property type="project" value="InterPro"/>
</dbReference>
<dbReference type="PANTHER" id="PTHR14950">
    <property type="entry name" value="DICER-RELATED"/>
    <property type="match status" value="1"/>
</dbReference>
<evidence type="ECO:0000256" key="7">
    <source>
        <dbReference type="ARBA" id="ARBA00022759"/>
    </source>
</evidence>
<dbReference type="Gene3D" id="2.170.260.10">
    <property type="entry name" value="paz domain"/>
    <property type="match status" value="1"/>
</dbReference>
<evidence type="ECO:0000256" key="1">
    <source>
        <dbReference type="ARBA" id="ARBA00001936"/>
    </source>
</evidence>
<dbReference type="GO" id="GO:0046872">
    <property type="term" value="F:metal ion binding"/>
    <property type="evidence" value="ECO:0007669"/>
    <property type="project" value="UniProtKB-KW"/>
</dbReference>
<gene>
    <name evidence="19" type="ORF">RDWZM_007523</name>
</gene>
<dbReference type="InterPro" id="IPR036389">
    <property type="entry name" value="RNase_III_sf"/>
</dbReference>
<keyword evidence="12 14" id="KW-0694">RNA-binding</keyword>
<evidence type="ECO:0000256" key="14">
    <source>
        <dbReference type="PROSITE-ProRule" id="PRU00657"/>
    </source>
</evidence>
<dbReference type="PROSITE" id="PS50821">
    <property type="entry name" value="PAZ"/>
    <property type="match status" value="1"/>
</dbReference>
<keyword evidence="9" id="KW-0347">Helicase</keyword>
<keyword evidence="11" id="KW-0460">Magnesium</keyword>
<dbReference type="GO" id="GO:0003723">
    <property type="term" value="F:RNA binding"/>
    <property type="evidence" value="ECO:0007669"/>
    <property type="project" value="UniProtKB-UniRule"/>
</dbReference>
<evidence type="ECO:0000256" key="5">
    <source>
        <dbReference type="ARBA" id="ARBA00022737"/>
    </source>
</evidence>
<feature type="domain" description="Dicer dsRNA-binding fold" evidence="18">
    <location>
        <begin position="159"/>
        <end position="259"/>
    </location>
</feature>
<evidence type="ECO:0000259" key="16">
    <source>
        <dbReference type="PROSITE" id="PS50142"/>
    </source>
</evidence>
<dbReference type="SMART" id="SM00535">
    <property type="entry name" value="RIBOc"/>
    <property type="match status" value="2"/>
</dbReference>
<dbReference type="SUPFAM" id="SSF101690">
    <property type="entry name" value="PAZ domain"/>
    <property type="match status" value="1"/>
</dbReference>
<evidence type="ECO:0000313" key="20">
    <source>
        <dbReference type="Proteomes" id="UP001142055"/>
    </source>
</evidence>
<feature type="domain" description="PAZ" evidence="17">
    <location>
        <begin position="407"/>
        <end position="554"/>
    </location>
</feature>
<keyword evidence="13" id="KW-0464">Manganese</keyword>
<name>A0A9Q0RJ70_BLOTA</name>
<evidence type="ECO:0000313" key="19">
    <source>
        <dbReference type="EMBL" id="KAJ6216366.1"/>
    </source>
</evidence>
<evidence type="ECO:0000256" key="13">
    <source>
        <dbReference type="ARBA" id="ARBA00023211"/>
    </source>
</evidence>
<keyword evidence="8" id="KW-0378">Hydrolase</keyword>
<proteinExistence type="predicted"/>
<evidence type="ECO:0000256" key="2">
    <source>
        <dbReference type="ARBA" id="ARBA00001946"/>
    </source>
</evidence>
<keyword evidence="10" id="KW-0067">ATP-binding</keyword>
<evidence type="ECO:0000256" key="10">
    <source>
        <dbReference type="ARBA" id="ARBA00022840"/>
    </source>
</evidence>
<dbReference type="InterPro" id="IPR000999">
    <property type="entry name" value="RNase_III_dom"/>
</dbReference>
<evidence type="ECO:0000256" key="8">
    <source>
        <dbReference type="ARBA" id="ARBA00022801"/>
    </source>
</evidence>
<dbReference type="FunFam" id="1.10.1520.10:FF:000004">
    <property type="entry name" value="Endoribonuclease dicer-like 1"/>
    <property type="match status" value="1"/>
</dbReference>
<dbReference type="GO" id="GO:0004386">
    <property type="term" value="F:helicase activity"/>
    <property type="evidence" value="ECO:0007669"/>
    <property type="project" value="UniProtKB-KW"/>
</dbReference>
<dbReference type="PROSITE" id="PS50142">
    <property type="entry name" value="RNASE_3_2"/>
    <property type="match status" value="2"/>
</dbReference>
<accession>A0A9Q0RJ70</accession>
<feature type="compositionally biased region" description="Basic and acidic residues" evidence="15">
    <location>
        <begin position="1492"/>
        <end position="1510"/>
    </location>
</feature>
<evidence type="ECO:0000256" key="12">
    <source>
        <dbReference type="ARBA" id="ARBA00022884"/>
    </source>
</evidence>
<reference evidence="19" key="1">
    <citation type="submission" date="2022-12" db="EMBL/GenBank/DDBJ databases">
        <title>Genome assemblies of Blomia tropicalis.</title>
        <authorList>
            <person name="Cui Y."/>
        </authorList>
    </citation>
    <scope>NUCLEOTIDE SEQUENCE</scope>
    <source>
        <tissue evidence="19">Adult mites</tissue>
    </source>
</reference>
<dbReference type="EMBL" id="JAPWDV010000003">
    <property type="protein sequence ID" value="KAJ6216366.1"/>
    <property type="molecule type" value="Genomic_DNA"/>
</dbReference>
<evidence type="ECO:0000256" key="4">
    <source>
        <dbReference type="ARBA" id="ARBA00022723"/>
    </source>
</evidence>
<evidence type="ECO:0000256" key="9">
    <source>
        <dbReference type="ARBA" id="ARBA00022806"/>
    </source>
</evidence>
<keyword evidence="5" id="KW-0677">Repeat</keyword>
<evidence type="ECO:0000256" key="15">
    <source>
        <dbReference type="SAM" id="MobiDB-lite"/>
    </source>
</evidence>
<keyword evidence="3" id="KW-0540">Nuclease</keyword>
<dbReference type="InterPro" id="IPR036085">
    <property type="entry name" value="PAZ_dom_sf"/>
</dbReference>
<comment type="cofactor">
    <cofactor evidence="1">
        <name>Mn(2+)</name>
        <dbReference type="ChEBI" id="CHEBI:29035"/>
    </cofactor>
</comment>
<dbReference type="InterPro" id="IPR003100">
    <property type="entry name" value="PAZ_dom"/>
</dbReference>
<dbReference type="Proteomes" id="UP001142055">
    <property type="component" value="Chromosome 3"/>
</dbReference>
<dbReference type="GO" id="GO:0004525">
    <property type="term" value="F:ribonuclease III activity"/>
    <property type="evidence" value="ECO:0007669"/>
    <property type="project" value="InterPro"/>
</dbReference>
<dbReference type="Pfam" id="PF03368">
    <property type="entry name" value="Dicer_dimer"/>
    <property type="match status" value="1"/>
</dbReference>
<dbReference type="Gene3D" id="3.30.160.380">
    <property type="entry name" value="Dicer dimerisation domain"/>
    <property type="match status" value="1"/>
</dbReference>
<comment type="caution">
    <text evidence="19">The sequence shown here is derived from an EMBL/GenBank/DDBJ whole genome shotgun (WGS) entry which is preliminary data.</text>
</comment>
<dbReference type="CDD" id="cd00593">
    <property type="entry name" value="RIBOc"/>
    <property type="match status" value="2"/>
</dbReference>
<evidence type="ECO:0000256" key="11">
    <source>
        <dbReference type="ARBA" id="ARBA00022842"/>
    </source>
</evidence>
<evidence type="ECO:0000256" key="6">
    <source>
        <dbReference type="ARBA" id="ARBA00022741"/>
    </source>
</evidence>
<dbReference type="PANTHER" id="PTHR14950:SF37">
    <property type="entry name" value="ENDORIBONUCLEASE DICER"/>
    <property type="match status" value="1"/>
</dbReference>
<dbReference type="GO" id="GO:0005524">
    <property type="term" value="F:ATP binding"/>
    <property type="evidence" value="ECO:0007669"/>
    <property type="project" value="UniProtKB-KW"/>
</dbReference>
<dbReference type="Pfam" id="PF02170">
    <property type="entry name" value="PAZ"/>
    <property type="match status" value="1"/>
</dbReference>
<dbReference type="Gene3D" id="1.10.1520.10">
    <property type="entry name" value="Ribonuclease III domain"/>
    <property type="match status" value="2"/>
</dbReference>
<dbReference type="InterPro" id="IPR005034">
    <property type="entry name" value="Dicer_dimerisation"/>
</dbReference>
<keyword evidence="7" id="KW-0255">Endonuclease</keyword>
<feature type="domain" description="RNase III" evidence="16">
    <location>
        <begin position="928"/>
        <end position="1084"/>
    </location>
</feature>
<comment type="cofactor">
    <cofactor evidence="2">
        <name>Mg(2+)</name>
        <dbReference type="ChEBI" id="CHEBI:18420"/>
    </cofactor>
</comment>
<feature type="domain" description="RNase III" evidence="16">
    <location>
        <begin position="725"/>
        <end position="850"/>
    </location>
</feature>
<keyword evidence="20" id="KW-1185">Reference proteome</keyword>
<dbReference type="InterPro" id="IPR038248">
    <property type="entry name" value="Dicer_dimer_sf"/>
</dbReference>
<dbReference type="SUPFAM" id="SSF69065">
    <property type="entry name" value="RNase III domain-like"/>
    <property type="match status" value="2"/>
</dbReference>
<evidence type="ECO:0000259" key="17">
    <source>
        <dbReference type="PROSITE" id="PS50821"/>
    </source>
</evidence>
<dbReference type="PROSITE" id="PS51327">
    <property type="entry name" value="DICER_DSRBF"/>
    <property type="match status" value="1"/>
</dbReference>
<keyword evidence="4" id="KW-0479">Metal-binding</keyword>
<keyword evidence="6" id="KW-0547">Nucleotide-binding</keyword>